<organism evidence="2 3">
    <name type="scientific">Phytophthora fragariaefolia</name>
    <dbReference type="NCBI Taxonomy" id="1490495"/>
    <lineage>
        <taxon>Eukaryota</taxon>
        <taxon>Sar</taxon>
        <taxon>Stramenopiles</taxon>
        <taxon>Oomycota</taxon>
        <taxon>Peronosporomycetes</taxon>
        <taxon>Peronosporales</taxon>
        <taxon>Peronosporaceae</taxon>
        <taxon>Phytophthora</taxon>
    </lineage>
</organism>
<protein>
    <submittedName>
        <fullName evidence="2">Unnamed protein product</fullName>
    </submittedName>
</protein>
<dbReference type="Proteomes" id="UP001165121">
    <property type="component" value="Unassembled WGS sequence"/>
</dbReference>
<feature type="region of interest" description="Disordered" evidence="1">
    <location>
        <begin position="1"/>
        <end position="45"/>
    </location>
</feature>
<dbReference type="EMBL" id="BSXT01006230">
    <property type="protein sequence ID" value="GMF62172.1"/>
    <property type="molecule type" value="Genomic_DNA"/>
</dbReference>
<feature type="compositionally biased region" description="Basic and acidic residues" evidence="1">
    <location>
        <begin position="205"/>
        <end position="214"/>
    </location>
</feature>
<evidence type="ECO:0000313" key="3">
    <source>
        <dbReference type="Proteomes" id="UP001165121"/>
    </source>
</evidence>
<feature type="compositionally biased region" description="Polar residues" evidence="1">
    <location>
        <begin position="25"/>
        <end position="42"/>
    </location>
</feature>
<evidence type="ECO:0000256" key="1">
    <source>
        <dbReference type="SAM" id="MobiDB-lite"/>
    </source>
</evidence>
<dbReference type="AlphaFoldDB" id="A0A9W6YFY2"/>
<accession>A0A9W6YFY2</accession>
<dbReference type="OrthoDB" id="95475at2759"/>
<keyword evidence="3" id="KW-1185">Reference proteome</keyword>
<sequence length="386" mass="44233">MERGGPYTRNHYLKQKRNEGHPTSVDASRSQADVHRQPTQSGHVRLHSNPIASTRSRDLPVLDERAVEWFQQFIADEVNKRLHNDKDSGQMPFLSRERDGCVPSHSNHYNYRYSRPIQHRVCWCQRDNAEYATSMGSGVGECETLCRECTGRQNGVAFMVARTAESGGHTRAYPGRQGNVLKQVYVAVANADKASGRQRRKRKREERLLNERAQVDAHRSSLQKDLRGRKCPCCYEDEGAVALLARAGVSALEVPSTCSLPSEEDAILDYLRTSGIESRQDQVKCDRDLPSYEQFVYALLAIKYVTEPQTYKQAIASGEAAQWGKAMDSEIQSHEDNETWVLVPRPKGRNVLKNRWVYVIKYKSDGSVDRFKARLLLWIWKWSRWM</sequence>
<evidence type="ECO:0000313" key="2">
    <source>
        <dbReference type="EMBL" id="GMF62172.1"/>
    </source>
</evidence>
<proteinExistence type="predicted"/>
<gene>
    <name evidence="2" type="ORF">Pfra01_002712000</name>
</gene>
<comment type="caution">
    <text evidence="2">The sequence shown here is derived from an EMBL/GenBank/DDBJ whole genome shotgun (WGS) entry which is preliminary data.</text>
</comment>
<feature type="region of interest" description="Disordered" evidence="1">
    <location>
        <begin position="193"/>
        <end position="214"/>
    </location>
</feature>
<reference evidence="2" key="1">
    <citation type="submission" date="2023-04" db="EMBL/GenBank/DDBJ databases">
        <title>Phytophthora fragariaefolia NBRC 109709.</title>
        <authorList>
            <person name="Ichikawa N."/>
            <person name="Sato H."/>
            <person name="Tonouchi N."/>
        </authorList>
    </citation>
    <scope>NUCLEOTIDE SEQUENCE</scope>
    <source>
        <strain evidence="2">NBRC 109709</strain>
    </source>
</reference>
<name>A0A9W6YFY2_9STRA</name>